<keyword evidence="2" id="KW-0614">Plasmid</keyword>
<name>A0AAC9UMC7_9GAMM</name>
<keyword evidence="1" id="KW-1133">Transmembrane helix</keyword>
<protein>
    <submittedName>
        <fullName evidence="2">Uncharacterized protein</fullName>
    </submittedName>
</protein>
<proteinExistence type="predicted"/>
<evidence type="ECO:0000313" key="3">
    <source>
        <dbReference type="Proteomes" id="UP000198329"/>
    </source>
</evidence>
<dbReference type="KEGG" id="png:PNIG_p0020"/>
<evidence type="ECO:0000256" key="1">
    <source>
        <dbReference type="SAM" id="Phobius"/>
    </source>
</evidence>
<sequence length="81" mass="8967">MGNKPLIEKYKFKSGKEKLLMLVALAAAAYGLLGLTREYQEGGISLYIIPAFIAIAIGAWSLTKLLNKPIEIDKDKNKENK</sequence>
<dbReference type="EMBL" id="CP011038">
    <property type="protein sequence ID" value="ASM56303.1"/>
    <property type="molecule type" value="Genomic_DNA"/>
</dbReference>
<dbReference type="RefSeq" id="WP_089369347.1">
    <property type="nucleotide sequence ID" value="NZ_BJXZ01000040.1"/>
</dbReference>
<keyword evidence="3" id="KW-1185">Reference proteome</keyword>
<evidence type="ECO:0000313" key="2">
    <source>
        <dbReference type="EMBL" id="ASM56303.1"/>
    </source>
</evidence>
<reference evidence="2 3" key="1">
    <citation type="submission" date="2015-03" db="EMBL/GenBank/DDBJ databases">
        <authorList>
            <person name="Xie B.-B."/>
            <person name="Rong J.-C."/>
            <person name="Qin Q.-L."/>
            <person name="Zhang Y.-Z."/>
        </authorList>
    </citation>
    <scope>NUCLEOTIDE SEQUENCE [LARGE SCALE GENOMIC DNA]</scope>
    <source>
        <strain evidence="2 3">KMM 661</strain>
        <plasmid evidence="2 3">unnamed</plasmid>
    </source>
</reference>
<keyword evidence="1" id="KW-0812">Transmembrane</keyword>
<dbReference type="GeneID" id="300943886"/>
<geneLocation type="plasmid" evidence="2 3">
    <name>unnamed</name>
</geneLocation>
<accession>A0AAC9UMC7</accession>
<gene>
    <name evidence="2" type="ORF">PNIG_p0020</name>
</gene>
<dbReference type="Proteomes" id="UP000198329">
    <property type="component" value="Plasmid unnamed"/>
</dbReference>
<organism evidence="2 3">
    <name type="scientific">Pseudoalteromonas nigrifaciens</name>
    <dbReference type="NCBI Taxonomy" id="28109"/>
    <lineage>
        <taxon>Bacteria</taxon>
        <taxon>Pseudomonadati</taxon>
        <taxon>Pseudomonadota</taxon>
        <taxon>Gammaproteobacteria</taxon>
        <taxon>Alteromonadales</taxon>
        <taxon>Pseudoalteromonadaceae</taxon>
        <taxon>Pseudoalteromonas</taxon>
    </lineage>
</organism>
<keyword evidence="1" id="KW-0472">Membrane</keyword>
<feature type="transmembrane region" description="Helical" evidence="1">
    <location>
        <begin position="44"/>
        <end position="66"/>
    </location>
</feature>
<dbReference type="AlphaFoldDB" id="A0AAC9UMC7"/>